<dbReference type="AlphaFoldDB" id="B8GL15"/>
<dbReference type="Pfam" id="PF05069">
    <property type="entry name" value="Phage_tail_S"/>
    <property type="match status" value="1"/>
</dbReference>
<keyword evidence="3" id="KW-1185">Reference proteome</keyword>
<sequence>MTRPFMEIEIDDRQVLDALNQLISRSEDLSPAMQEISGLLARSTERAFQEQRDPETGVPWQPLKPSTVEQREKAGRGSTPILQVHGQLAASIQQDYGPDYAAAGTNHPPGRTHQFGASQGEYGVFSLIATRAVIPIPWGDVPCSPIPGHRP</sequence>
<organism evidence="2 3">
    <name type="scientific">Thioalkalivibrio sulfidiphilus (strain HL-EbGR7)</name>
    <dbReference type="NCBI Taxonomy" id="396588"/>
    <lineage>
        <taxon>Bacteria</taxon>
        <taxon>Pseudomonadati</taxon>
        <taxon>Pseudomonadota</taxon>
        <taxon>Gammaproteobacteria</taxon>
        <taxon>Chromatiales</taxon>
        <taxon>Ectothiorhodospiraceae</taxon>
        <taxon>Thioalkalivibrio</taxon>
    </lineage>
</organism>
<dbReference type="Proteomes" id="UP000002383">
    <property type="component" value="Chromosome"/>
</dbReference>
<name>B8GL15_THISH</name>
<dbReference type="EMBL" id="CP001339">
    <property type="protein sequence ID" value="ACL71533.1"/>
    <property type="molecule type" value="Genomic_DNA"/>
</dbReference>
<gene>
    <name evidence="2" type="ordered locus">Tgr7_0435</name>
</gene>
<dbReference type="InterPro" id="IPR006522">
    <property type="entry name" value="Phage_virion_morphogenesis"/>
</dbReference>
<proteinExistence type="predicted"/>
<accession>B8GL15</accession>
<reference evidence="2 3" key="1">
    <citation type="journal article" date="2011" name="Stand. Genomic Sci.">
        <title>Complete genome sequence of 'Thioalkalivibrio sulfidophilus' HL-EbGr7.</title>
        <authorList>
            <person name="Muyzer G."/>
            <person name="Sorokin D.Y."/>
            <person name="Mavromatis K."/>
            <person name="Lapidus A."/>
            <person name="Clum A."/>
            <person name="Ivanova N."/>
            <person name="Pati A."/>
            <person name="d'Haeseleer P."/>
            <person name="Woyke T."/>
            <person name="Kyrpides N.C."/>
        </authorList>
    </citation>
    <scope>NUCLEOTIDE SEQUENCE [LARGE SCALE GENOMIC DNA]</scope>
    <source>
        <strain evidence="2 3">HL-EbGR7</strain>
    </source>
</reference>
<dbReference type="STRING" id="396588.Tgr7_0435"/>
<dbReference type="HOGENOM" id="CLU_117141_1_0_6"/>
<dbReference type="NCBIfam" id="TIGR01635">
    <property type="entry name" value="tail_comp_S"/>
    <property type="match status" value="1"/>
</dbReference>
<protein>
    <submittedName>
        <fullName evidence="2">Phage virion morphogenesis protein</fullName>
    </submittedName>
</protein>
<feature type="region of interest" description="Disordered" evidence="1">
    <location>
        <begin position="45"/>
        <end position="76"/>
    </location>
</feature>
<evidence type="ECO:0000313" key="3">
    <source>
        <dbReference type="Proteomes" id="UP000002383"/>
    </source>
</evidence>
<feature type="compositionally biased region" description="Basic and acidic residues" evidence="1">
    <location>
        <begin position="45"/>
        <end position="55"/>
    </location>
</feature>
<evidence type="ECO:0000256" key="1">
    <source>
        <dbReference type="SAM" id="MobiDB-lite"/>
    </source>
</evidence>
<dbReference type="KEGG" id="tgr:Tgr7_0435"/>
<dbReference type="OrthoDB" id="2081253at2"/>
<evidence type="ECO:0000313" key="2">
    <source>
        <dbReference type="EMBL" id="ACL71533.1"/>
    </source>
</evidence>
<dbReference type="eggNOG" id="COG5005">
    <property type="taxonomic scope" value="Bacteria"/>
</dbReference>